<reference evidence="1 2" key="1">
    <citation type="submission" date="2008-12" db="EMBL/GenBank/DDBJ databases">
        <authorList>
            <person name="Fulton L."/>
            <person name="Clifton S."/>
            <person name="Fulton B."/>
            <person name="Xu J."/>
            <person name="Minx P."/>
            <person name="Pepin K.H."/>
            <person name="Johnson M."/>
            <person name="Bhonagiri V."/>
            <person name="Nash W.E."/>
            <person name="Mardis E.R."/>
            <person name="Wilson R.K."/>
        </authorList>
    </citation>
    <scope>NUCLEOTIDE SEQUENCE [LARGE SCALE GENOMIC DNA]</scope>
    <source>
        <strain evidence="1 2">DSM 12042</strain>
    </source>
</reference>
<gene>
    <name evidence="1" type="ORF">HOLDEFILI_01332</name>
</gene>
<comment type="caution">
    <text evidence="1">The sequence shown here is derived from an EMBL/GenBank/DDBJ whole genome shotgun (WGS) entry which is preliminary data.</text>
</comment>
<protein>
    <submittedName>
        <fullName evidence="1">Uncharacterized protein</fullName>
    </submittedName>
</protein>
<proteinExistence type="predicted"/>
<name>B9Y6A0_9FIRM</name>
<reference evidence="1 2" key="2">
    <citation type="submission" date="2009-02" db="EMBL/GenBank/DDBJ databases">
        <title>Draft genome sequence of Holdemania filiformis DSM 12042.</title>
        <authorList>
            <person name="Sudarsanam P."/>
            <person name="Ley R."/>
            <person name="Guruge J."/>
            <person name="Turnbaugh P.J."/>
            <person name="Mahowald M."/>
            <person name="Liep D."/>
            <person name="Gordon J."/>
        </authorList>
    </citation>
    <scope>NUCLEOTIDE SEQUENCE [LARGE SCALE GENOMIC DNA]</scope>
    <source>
        <strain evidence="1 2">DSM 12042</strain>
    </source>
</reference>
<dbReference type="AlphaFoldDB" id="B9Y6A0"/>
<accession>B9Y6A0</accession>
<dbReference type="EMBL" id="ACCF01000080">
    <property type="protein sequence ID" value="EEF68435.1"/>
    <property type="molecule type" value="Genomic_DNA"/>
</dbReference>
<organism evidence="1 2">
    <name type="scientific">Holdemania filiformis DSM 12042</name>
    <dbReference type="NCBI Taxonomy" id="545696"/>
    <lineage>
        <taxon>Bacteria</taxon>
        <taxon>Bacillati</taxon>
        <taxon>Bacillota</taxon>
        <taxon>Erysipelotrichia</taxon>
        <taxon>Erysipelotrichales</taxon>
        <taxon>Erysipelotrichaceae</taxon>
        <taxon>Holdemania</taxon>
    </lineage>
</organism>
<dbReference type="HOGENOM" id="CLU_3252596_0_0_9"/>
<dbReference type="Proteomes" id="UP000005950">
    <property type="component" value="Unassembled WGS sequence"/>
</dbReference>
<evidence type="ECO:0000313" key="2">
    <source>
        <dbReference type="Proteomes" id="UP000005950"/>
    </source>
</evidence>
<evidence type="ECO:0000313" key="1">
    <source>
        <dbReference type="EMBL" id="EEF68435.1"/>
    </source>
</evidence>
<sequence length="42" mass="4882">MFLTNVTDFCSGSLVTTFRRYRVSYLLKKLNNLFYKAGSRIG</sequence>